<dbReference type="InterPro" id="IPR025857">
    <property type="entry name" value="MacB_PCD"/>
</dbReference>
<keyword evidence="5 7" id="KW-1133">Transmembrane helix</keyword>
<reference evidence="10 11" key="1">
    <citation type="submission" date="2020-09" db="EMBL/GenBank/DDBJ databases">
        <authorList>
            <person name="Kim M.K."/>
        </authorList>
    </citation>
    <scope>NUCLEOTIDE SEQUENCE [LARGE SCALE GENOMIC DNA]</scope>
    <source>
        <strain evidence="10 11">BT189</strain>
    </source>
</reference>
<dbReference type="EMBL" id="JACXAC010000001">
    <property type="protein sequence ID" value="MBD2721081.1"/>
    <property type="molecule type" value="Genomic_DNA"/>
</dbReference>
<gene>
    <name evidence="10" type="ORF">IC234_03005</name>
</gene>
<feature type="transmembrane region" description="Helical" evidence="7">
    <location>
        <begin position="332"/>
        <end position="362"/>
    </location>
</feature>
<name>A0ABR8JQK4_9BACT</name>
<comment type="subcellular location">
    <subcellularLocation>
        <location evidence="1">Cell membrane</location>
        <topology evidence="1">Multi-pass membrane protein</topology>
    </subcellularLocation>
</comment>
<dbReference type="PANTHER" id="PTHR30489">
    <property type="entry name" value="LIPOPROTEIN-RELEASING SYSTEM TRANSMEMBRANE PROTEIN LOLE"/>
    <property type="match status" value="1"/>
</dbReference>
<comment type="similarity">
    <text evidence="2">Belongs to the ABC-4 integral membrane protein family. LolC/E subfamily.</text>
</comment>
<organism evidence="10 11">
    <name type="scientific">Hymenobacter armeniacus</name>
    <dbReference type="NCBI Taxonomy" id="2771358"/>
    <lineage>
        <taxon>Bacteria</taxon>
        <taxon>Pseudomonadati</taxon>
        <taxon>Bacteroidota</taxon>
        <taxon>Cytophagia</taxon>
        <taxon>Cytophagales</taxon>
        <taxon>Hymenobacteraceae</taxon>
        <taxon>Hymenobacter</taxon>
    </lineage>
</organism>
<feature type="transmembrane region" description="Helical" evidence="7">
    <location>
        <begin position="382"/>
        <end position="401"/>
    </location>
</feature>
<feature type="domain" description="ABC3 transporter permease C-terminal" evidence="8">
    <location>
        <begin position="288"/>
        <end position="411"/>
    </location>
</feature>
<feature type="transmembrane region" description="Helical" evidence="7">
    <location>
        <begin position="284"/>
        <end position="305"/>
    </location>
</feature>
<evidence type="ECO:0000313" key="10">
    <source>
        <dbReference type="EMBL" id="MBD2721081.1"/>
    </source>
</evidence>
<dbReference type="RefSeq" id="WP_190922342.1">
    <property type="nucleotide sequence ID" value="NZ_JACXAC010000001.1"/>
</dbReference>
<evidence type="ECO:0000256" key="6">
    <source>
        <dbReference type="ARBA" id="ARBA00023136"/>
    </source>
</evidence>
<sequence>MKLPLLYDVALALLRARGRQTLVAAIGVTFSITMFIALLSFMSGLNQLLDGLVLNRTPHVRLYNEVKPDPQQPVDRFTGPGPHNFIRSIKPADELPRIHNVAAILAALRRDPRVRGVAPKTQAQVFYNVGTIDLTGTVSGIDPEPETRLFAFGDYVVAGNPASLQTVPNSIILGKAAADLMLVGVGDVVQLTTVKGNRVQLKVVGLFQSGLLEVDKVQSYTSLATAQKLLGEANNYITDLQVKLHDFTLAPRLAKEYAQLYDVQAIDIQTANADFDTGSSIRTLISYVVGVTLLTVAGFGIYNILNMMIYEKMDTIAILKAVGFAGADVRRLFVAVALAIGLSGGGVGLLCGLGLSALIAQVPFHPASLPTVHYYPVNSDPIFYGIGAVFSVVTTYLAGFFPARKASQIDPVVIIRGK</sequence>
<evidence type="ECO:0000256" key="3">
    <source>
        <dbReference type="ARBA" id="ARBA00022475"/>
    </source>
</evidence>
<dbReference type="PANTHER" id="PTHR30489:SF0">
    <property type="entry name" value="LIPOPROTEIN-RELEASING SYSTEM TRANSMEMBRANE PROTEIN LOLE"/>
    <property type="match status" value="1"/>
</dbReference>
<protein>
    <submittedName>
        <fullName evidence="10">ABC transporter permease</fullName>
    </submittedName>
</protein>
<evidence type="ECO:0000256" key="7">
    <source>
        <dbReference type="SAM" id="Phobius"/>
    </source>
</evidence>
<dbReference type="Proteomes" id="UP000606003">
    <property type="component" value="Unassembled WGS sequence"/>
</dbReference>
<comment type="caution">
    <text evidence="10">The sequence shown here is derived from an EMBL/GenBank/DDBJ whole genome shotgun (WGS) entry which is preliminary data.</text>
</comment>
<evidence type="ECO:0000256" key="1">
    <source>
        <dbReference type="ARBA" id="ARBA00004651"/>
    </source>
</evidence>
<evidence type="ECO:0000259" key="8">
    <source>
        <dbReference type="Pfam" id="PF02687"/>
    </source>
</evidence>
<dbReference type="Pfam" id="PF12704">
    <property type="entry name" value="MacB_PCD"/>
    <property type="match status" value="1"/>
</dbReference>
<evidence type="ECO:0000256" key="5">
    <source>
        <dbReference type="ARBA" id="ARBA00022989"/>
    </source>
</evidence>
<dbReference type="Pfam" id="PF02687">
    <property type="entry name" value="FtsX"/>
    <property type="match status" value="1"/>
</dbReference>
<feature type="transmembrane region" description="Helical" evidence="7">
    <location>
        <begin position="21"/>
        <end position="42"/>
    </location>
</feature>
<dbReference type="InterPro" id="IPR003838">
    <property type="entry name" value="ABC3_permease_C"/>
</dbReference>
<keyword evidence="4 7" id="KW-0812">Transmembrane</keyword>
<evidence type="ECO:0000256" key="2">
    <source>
        <dbReference type="ARBA" id="ARBA00005236"/>
    </source>
</evidence>
<keyword evidence="6 7" id="KW-0472">Membrane</keyword>
<feature type="domain" description="MacB-like periplasmic core" evidence="9">
    <location>
        <begin position="21"/>
        <end position="255"/>
    </location>
</feature>
<keyword evidence="11" id="KW-1185">Reference proteome</keyword>
<proteinExistence type="inferred from homology"/>
<evidence type="ECO:0000313" key="11">
    <source>
        <dbReference type="Proteomes" id="UP000606003"/>
    </source>
</evidence>
<accession>A0ABR8JQK4</accession>
<dbReference type="InterPro" id="IPR051447">
    <property type="entry name" value="Lipoprotein-release_system"/>
</dbReference>
<evidence type="ECO:0000256" key="4">
    <source>
        <dbReference type="ARBA" id="ARBA00022692"/>
    </source>
</evidence>
<evidence type="ECO:0000259" key="9">
    <source>
        <dbReference type="Pfam" id="PF12704"/>
    </source>
</evidence>
<keyword evidence="3" id="KW-1003">Cell membrane</keyword>